<feature type="transmembrane region" description="Helical" evidence="6">
    <location>
        <begin position="490"/>
        <end position="507"/>
    </location>
</feature>
<feature type="transmembrane region" description="Helical" evidence="6">
    <location>
        <begin position="696"/>
        <end position="716"/>
    </location>
</feature>
<feature type="compositionally biased region" description="Basic and acidic residues" evidence="5">
    <location>
        <begin position="342"/>
        <end position="358"/>
    </location>
</feature>
<name>A0AAV2Z910_9STRA</name>
<evidence type="ECO:0000313" key="8">
    <source>
        <dbReference type="EMBL" id="DBA01859.1"/>
    </source>
</evidence>
<feature type="non-terminal residue" evidence="8">
    <location>
        <position position="1"/>
    </location>
</feature>
<dbReference type="GO" id="GO:0012505">
    <property type="term" value="C:endomembrane system"/>
    <property type="evidence" value="ECO:0007669"/>
    <property type="project" value="UniProtKB-SubCell"/>
</dbReference>
<feature type="transmembrane region" description="Helical" evidence="6">
    <location>
        <begin position="233"/>
        <end position="254"/>
    </location>
</feature>
<feature type="transmembrane region" description="Helical" evidence="6">
    <location>
        <begin position="454"/>
        <end position="478"/>
    </location>
</feature>
<evidence type="ECO:0000256" key="1">
    <source>
        <dbReference type="ARBA" id="ARBA00004127"/>
    </source>
</evidence>
<gene>
    <name evidence="8" type="ORF">N0F65_006007</name>
</gene>
<protein>
    <recommendedName>
        <fullName evidence="7">CWH43-like N-terminal domain-containing protein</fullName>
    </recommendedName>
</protein>
<evidence type="ECO:0000256" key="6">
    <source>
        <dbReference type="SAM" id="Phobius"/>
    </source>
</evidence>
<dbReference type="Pfam" id="PF10277">
    <property type="entry name" value="Frag1"/>
    <property type="match status" value="1"/>
</dbReference>
<feature type="transmembrane region" description="Helical" evidence="6">
    <location>
        <begin position="134"/>
        <end position="158"/>
    </location>
</feature>
<dbReference type="Proteomes" id="UP001146120">
    <property type="component" value="Unassembled WGS sequence"/>
</dbReference>
<dbReference type="PANTHER" id="PTHR21324:SF2">
    <property type="entry name" value="EG:22E5.9 PROTEIN"/>
    <property type="match status" value="1"/>
</dbReference>
<proteinExistence type="predicted"/>
<feature type="region of interest" description="Disordered" evidence="5">
    <location>
        <begin position="328"/>
        <end position="363"/>
    </location>
</feature>
<evidence type="ECO:0000313" key="9">
    <source>
        <dbReference type="Proteomes" id="UP001146120"/>
    </source>
</evidence>
<evidence type="ECO:0000256" key="2">
    <source>
        <dbReference type="ARBA" id="ARBA00022692"/>
    </source>
</evidence>
<keyword evidence="2 6" id="KW-0812">Transmembrane</keyword>
<comment type="caution">
    <text evidence="8">The sequence shown here is derived from an EMBL/GenBank/DDBJ whole genome shotgun (WGS) entry which is preliminary data.</text>
</comment>
<evidence type="ECO:0000256" key="5">
    <source>
        <dbReference type="SAM" id="MobiDB-lite"/>
    </source>
</evidence>
<keyword evidence="3 6" id="KW-1133">Transmembrane helix</keyword>
<feature type="transmembrane region" description="Helical" evidence="6">
    <location>
        <begin position="92"/>
        <end position="113"/>
    </location>
</feature>
<reference evidence="8" key="1">
    <citation type="submission" date="2022-11" db="EMBL/GenBank/DDBJ databases">
        <authorList>
            <person name="Morgan W.R."/>
            <person name="Tartar A."/>
        </authorList>
    </citation>
    <scope>NUCLEOTIDE SEQUENCE</scope>
    <source>
        <strain evidence="8">ARSEF 373</strain>
    </source>
</reference>
<keyword evidence="9" id="KW-1185">Reference proteome</keyword>
<evidence type="ECO:0000256" key="3">
    <source>
        <dbReference type="ARBA" id="ARBA00022989"/>
    </source>
</evidence>
<organism evidence="8 9">
    <name type="scientific">Lagenidium giganteum</name>
    <dbReference type="NCBI Taxonomy" id="4803"/>
    <lineage>
        <taxon>Eukaryota</taxon>
        <taxon>Sar</taxon>
        <taxon>Stramenopiles</taxon>
        <taxon>Oomycota</taxon>
        <taxon>Peronosporomycetes</taxon>
        <taxon>Pythiales</taxon>
        <taxon>Pythiaceae</taxon>
    </lineage>
</organism>
<evidence type="ECO:0000259" key="7">
    <source>
        <dbReference type="Pfam" id="PF10277"/>
    </source>
</evidence>
<keyword evidence="4 6" id="KW-0472">Membrane</keyword>
<feature type="transmembrane region" description="Helical" evidence="6">
    <location>
        <begin position="412"/>
        <end position="433"/>
    </location>
</feature>
<feature type="transmembrane region" description="Helical" evidence="6">
    <location>
        <begin position="643"/>
        <end position="661"/>
    </location>
</feature>
<feature type="transmembrane region" description="Helical" evidence="6">
    <location>
        <begin position="170"/>
        <end position="189"/>
    </location>
</feature>
<dbReference type="EMBL" id="DAKRPA010000040">
    <property type="protein sequence ID" value="DBA01859.1"/>
    <property type="molecule type" value="Genomic_DNA"/>
</dbReference>
<dbReference type="AlphaFoldDB" id="A0AAV2Z910"/>
<dbReference type="PANTHER" id="PTHR21324">
    <property type="entry name" value="FASTING-INDUCIBLE INTEGRAL MEMBRANE PROTEIN TM6P1-RELATED"/>
    <property type="match status" value="1"/>
</dbReference>
<comment type="subcellular location">
    <subcellularLocation>
        <location evidence="1">Endomembrane system</location>
        <topology evidence="1">Multi-pass membrane protein</topology>
    </subcellularLocation>
</comment>
<feature type="domain" description="CWH43-like N-terminal" evidence="7">
    <location>
        <begin position="50"/>
        <end position="246"/>
    </location>
</feature>
<reference evidence="8" key="2">
    <citation type="journal article" date="2023" name="Microbiol Resour">
        <title>Decontamination and Annotation of the Draft Genome Sequence of the Oomycete Lagenidium giganteum ARSEF 373.</title>
        <authorList>
            <person name="Morgan W.R."/>
            <person name="Tartar A."/>
        </authorList>
    </citation>
    <scope>NUCLEOTIDE SEQUENCE</scope>
    <source>
        <strain evidence="8">ARSEF 373</strain>
    </source>
</reference>
<feature type="transmembrane region" description="Helical" evidence="6">
    <location>
        <begin position="575"/>
        <end position="595"/>
    </location>
</feature>
<accession>A0AAV2Z910</accession>
<dbReference type="InterPro" id="IPR050911">
    <property type="entry name" value="DRAM/TMEM150_Autophagy_Mod"/>
</dbReference>
<feature type="transmembrane region" description="Helical" evidence="6">
    <location>
        <begin position="916"/>
        <end position="936"/>
    </location>
</feature>
<dbReference type="InterPro" id="IPR019402">
    <property type="entry name" value="CWH43_N"/>
</dbReference>
<sequence>LRVAREAAALTEGFALSVFLHRPWRVKAPGGDQLVHQIIMIPTVVQRASPIVAATAVVGTLITCVAITKAKDIYVGGLHWPYFSDMGRDPPAYYVFCVGLCIAAVALAMTWIFNQQYQSRVLGRLVSSAQLSGGVRRVSVTCCVLAVLSTIGLPILSICSTSECPSVHNLAAYWFFLLETIAILMNTYVSYKIRSKVSATSPDFVGVQEAGSDMAMVKGTVNASAKRTFHIQAVFTVFFFVAFMIYLPVGLAVIEPFKRLTIAQCLSKDLGREYCTDTMRYNETDTKLWNYEDDFAMNQMRAGAQLACILTLIGYSVSFLSNGDNYDQEHDEPSYHSTTRTEAARRGTSRTDGERAEFSPRSTRVAHHRRNIGSVCIDITRSNHIYVGGLQWPYFSDVGRGISLRLGTDPPAYYVFCIGLCLTAVTLAVTWVHNQQYQSRKLDALVKAGQLSVAVRRISTAACILAVHSTIALPVLSICSTAQCPTVHNLAAYWFFLFQTVAVLINVRHMKDLLLDNVQSDFSQYQTYVSFKIYSKSTVSVASPDLNEVIKGPEMAEKAYNTSAIKRKTWFIQRVLASVFFIAVVLYFPVGLAVIQPFQRLTIDECISKDLGQAYCTDTMRLNDTDTKLWNYEHDLAMNQMRAGAQLACILTLVGYSISFLSNDDDREKVSASGLHVAAPVSLRGTTMISKTVQRASPIVAATAVVVTLITCVAIAKAKNIYVGGLQWPYFSDMGRGTNTALMLRFWAMRRPASILCVLCRPVHCGSRVGNDMDLQPAVSATRIGWACSHCMCTARVDGMLCGGCVVDDRPPYSGTHMCIGASNMKLTRMTTLPVHLQYCRVPDRAQPRRVLLFPLGDARNPCECTECSRSAANVVMSDWSNVVMAAIIDQTYVSYKIRASVAASSPMNATAKRTFLIQAVFTALFSVAFAIYLPVGLSVIKPFKRLTIEQVNSYTLVQTSAMCLSKDLGNKYCTDTMRYNDTDTKLWNYEDDFAMNQMRAAAQLACILTLIGYSVSFLSNDKDDQVHGE</sequence>
<evidence type="ECO:0000256" key="4">
    <source>
        <dbReference type="ARBA" id="ARBA00023136"/>
    </source>
</evidence>